<reference evidence="9 10" key="1">
    <citation type="submission" date="2018-06" db="EMBL/GenBank/DDBJ databases">
        <title>Comparative genomics reveals the genomic features of Rhizophagus irregularis, R. cerebriforme, R. diaphanum and Gigaspora rosea, and their symbiotic lifestyle signature.</title>
        <authorList>
            <person name="Morin E."/>
            <person name="San Clemente H."/>
            <person name="Chen E.C.H."/>
            <person name="De La Providencia I."/>
            <person name="Hainaut M."/>
            <person name="Kuo A."/>
            <person name="Kohler A."/>
            <person name="Murat C."/>
            <person name="Tang N."/>
            <person name="Roy S."/>
            <person name="Loubradou J."/>
            <person name="Henrissat B."/>
            <person name="Grigoriev I.V."/>
            <person name="Corradi N."/>
            <person name="Roux C."/>
            <person name="Martin F.M."/>
        </authorList>
    </citation>
    <scope>NUCLEOTIDE SEQUENCE [LARGE SCALE GENOMIC DNA]</scope>
    <source>
        <strain evidence="9 10">DAOM 194757</strain>
    </source>
</reference>
<sequence length="118" mass="14452">MSDQSTPTDKPQSPTTIIDAENDKRFQIELEFVQCLANPWYLNNLAQRGFFQDPAFLNYLKYLKYWQRPEYAKFIIYPHALYFLDLLQNPRFCENLRNRDNATKISRAQYYHWFKWRN</sequence>
<dbReference type="STRING" id="44941.A0A397U8C2"/>
<keyword evidence="7 8" id="KW-0539">Nucleus</keyword>
<dbReference type="Proteomes" id="UP000266673">
    <property type="component" value="Unassembled WGS sequence"/>
</dbReference>
<comment type="function">
    <text evidence="8">Component of the Mediator complex, a coactivator involved in the regulated transcription of nearly all RNA polymerase II-dependent genes. Mediator functions as a bridge to convey information from gene-specific regulatory proteins to the basal RNA polymerase II transcription machinery. Mediator is recruited to promoters by direct interactions with regulatory proteins and serves as a scaffold for the assembly of a functional preinitiation complex with RNA polymerase II and the general transcription factors.</text>
</comment>
<dbReference type="FunFam" id="1.10.10.1340:FF:000001">
    <property type="entry name" value="Mediator of RNA polymerase II transcription subunit 31"/>
    <property type="match status" value="1"/>
</dbReference>
<comment type="similarity">
    <text evidence="2 8">Belongs to the Mediator complex subunit 31 family.</text>
</comment>
<protein>
    <recommendedName>
        <fullName evidence="3 8">Mediator of RNA polymerase II transcription subunit 31</fullName>
    </recommendedName>
</protein>
<dbReference type="GO" id="GO:0016592">
    <property type="term" value="C:mediator complex"/>
    <property type="evidence" value="ECO:0007669"/>
    <property type="project" value="InterPro"/>
</dbReference>
<dbReference type="InterPro" id="IPR038089">
    <property type="entry name" value="Med31_sf"/>
</dbReference>
<dbReference type="Gene3D" id="1.10.10.1340">
    <property type="entry name" value="Mediator of RNA polymerase II, submodule Med31 (Soh1)"/>
    <property type="match status" value="1"/>
</dbReference>
<keyword evidence="5 8" id="KW-0010">Activator</keyword>
<dbReference type="Pfam" id="PF05669">
    <property type="entry name" value="Med31"/>
    <property type="match status" value="1"/>
</dbReference>
<evidence type="ECO:0000313" key="9">
    <source>
        <dbReference type="EMBL" id="RIB03376.1"/>
    </source>
</evidence>
<evidence type="ECO:0000256" key="5">
    <source>
        <dbReference type="ARBA" id="ARBA00023159"/>
    </source>
</evidence>
<evidence type="ECO:0000256" key="7">
    <source>
        <dbReference type="ARBA" id="ARBA00023242"/>
    </source>
</evidence>
<dbReference type="EMBL" id="QKWP01002428">
    <property type="protein sequence ID" value="RIB03376.1"/>
    <property type="molecule type" value="Genomic_DNA"/>
</dbReference>
<organism evidence="9 10">
    <name type="scientific">Gigaspora rosea</name>
    <dbReference type="NCBI Taxonomy" id="44941"/>
    <lineage>
        <taxon>Eukaryota</taxon>
        <taxon>Fungi</taxon>
        <taxon>Fungi incertae sedis</taxon>
        <taxon>Mucoromycota</taxon>
        <taxon>Glomeromycotina</taxon>
        <taxon>Glomeromycetes</taxon>
        <taxon>Diversisporales</taxon>
        <taxon>Gigasporaceae</taxon>
        <taxon>Gigaspora</taxon>
    </lineage>
</organism>
<proteinExistence type="inferred from homology"/>
<keyword evidence="10" id="KW-1185">Reference proteome</keyword>
<evidence type="ECO:0000256" key="2">
    <source>
        <dbReference type="ARBA" id="ARBA00006378"/>
    </source>
</evidence>
<evidence type="ECO:0000256" key="3">
    <source>
        <dbReference type="ARBA" id="ARBA00019660"/>
    </source>
</evidence>
<evidence type="ECO:0000256" key="1">
    <source>
        <dbReference type="ARBA" id="ARBA00004123"/>
    </source>
</evidence>
<dbReference type="OrthoDB" id="10257739at2759"/>
<comment type="subunit">
    <text evidence="8">Component of the Mediator complex.</text>
</comment>
<dbReference type="GO" id="GO:0006355">
    <property type="term" value="P:regulation of DNA-templated transcription"/>
    <property type="evidence" value="ECO:0007669"/>
    <property type="project" value="InterPro"/>
</dbReference>
<evidence type="ECO:0000256" key="4">
    <source>
        <dbReference type="ARBA" id="ARBA00023015"/>
    </source>
</evidence>
<keyword evidence="6 8" id="KW-0804">Transcription</keyword>
<evidence type="ECO:0000313" key="10">
    <source>
        <dbReference type="Proteomes" id="UP000266673"/>
    </source>
</evidence>
<gene>
    <name evidence="9" type="ORF">C2G38_1990011</name>
</gene>
<dbReference type="PANTHER" id="PTHR13186">
    <property type="entry name" value="MEDIATOR OF RNA POLYMERASE II TRANSCRIPTION SUBUNIT 31"/>
    <property type="match status" value="1"/>
</dbReference>
<dbReference type="InterPro" id="IPR008831">
    <property type="entry name" value="Mediator_Med31"/>
</dbReference>
<keyword evidence="4 8" id="KW-0805">Transcription regulation</keyword>
<dbReference type="AlphaFoldDB" id="A0A397U8C2"/>
<name>A0A397U8C2_9GLOM</name>
<dbReference type="GO" id="GO:0003712">
    <property type="term" value="F:transcription coregulator activity"/>
    <property type="evidence" value="ECO:0007669"/>
    <property type="project" value="InterPro"/>
</dbReference>
<comment type="subcellular location">
    <subcellularLocation>
        <location evidence="1 8">Nucleus</location>
    </subcellularLocation>
</comment>
<comment type="caution">
    <text evidence="9">The sequence shown here is derived from an EMBL/GenBank/DDBJ whole genome shotgun (WGS) entry which is preliminary data.</text>
</comment>
<accession>A0A397U8C2</accession>
<evidence type="ECO:0000256" key="8">
    <source>
        <dbReference type="RuleBase" id="RU364129"/>
    </source>
</evidence>
<evidence type="ECO:0000256" key="6">
    <source>
        <dbReference type="ARBA" id="ARBA00023163"/>
    </source>
</evidence>